<dbReference type="EMBL" id="JAASQJ010000003">
    <property type="protein sequence ID" value="NIJ53818.1"/>
    <property type="molecule type" value="Genomic_DNA"/>
</dbReference>
<protein>
    <submittedName>
        <fullName evidence="2">Uncharacterized protein YbjT (DUF2867 family)</fullName>
    </submittedName>
</protein>
<accession>A0ABX0UMY9</accession>
<dbReference type="InterPro" id="IPR036291">
    <property type="entry name" value="NAD(P)-bd_dom_sf"/>
</dbReference>
<dbReference type="Gene3D" id="3.90.25.10">
    <property type="entry name" value="UDP-galactose 4-epimerase, domain 1"/>
    <property type="match status" value="1"/>
</dbReference>
<dbReference type="RefSeq" id="WP_167271367.1">
    <property type="nucleotide sequence ID" value="NZ_JAASQJ010000003.1"/>
</dbReference>
<evidence type="ECO:0000259" key="1">
    <source>
        <dbReference type="Pfam" id="PF13460"/>
    </source>
</evidence>
<sequence>MKYIITGSLGNISRPVTENLVHAGQDVTVISSNANKKEEIESLGAKAAIGSLSDLAFLKNAFKEAEIAYLMMPNDFTVTDYPAFQRQVADNYIEAIKESSITHIVLLSSIGAHLRKGAGPIDGLGYLEDQILTMPNVHAKFLRPSLFYSNLYSLAGMIQNAGIAGNNYGDTDQKLVLVHTSDIAIVATEHLLNPTFTGKTVSYISSDEKYPQEIATALGKALGKENTPWITFTDEQAREGMLGAGLPAGFAELYIQMGQVMKNGTLLEDYWKNRPEKLGKYKFEDFVKEFAEAFAEA</sequence>
<comment type="caution">
    <text evidence="2">The sequence shown here is derived from an EMBL/GenBank/DDBJ whole genome shotgun (WGS) entry which is preliminary data.</text>
</comment>
<reference evidence="2 3" key="1">
    <citation type="submission" date="2020-03" db="EMBL/GenBank/DDBJ databases">
        <title>Genomic Encyclopedia of Type Strains, Phase IV (KMG-IV): sequencing the most valuable type-strain genomes for metagenomic binning, comparative biology and taxonomic classification.</title>
        <authorList>
            <person name="Goeker M."/>
        </authorList>
    </citation>
    <scope>NUCLEOTIDE SEQUENCE [LARGE SCALE GENOMIC DNA]</scope>
    <source>
        <strain evidence="2 3">DSM 102865</strain>
    </source>
</reference>
<dbReference type="PANTHER" id="PTHR43162">
    <property type="match status" value="1"/>
</dbReference>
<proteinExistence type="predicted"/>
<dbReference type="SUPFAM" id="SSF51735">
    <property type="entry name" value="NAD(P)-binding Rossmann-fold domains"/>
    <property type="match status" value="1"/>
</dbReference>
<organism evidence="2 3">
    <name type="scientific">Dyadobacter arcticus</name>
    <dbReference type="NCBI Taxonomy" id="1078754"/>
    <lineage>
        <taxon>Bacteria</taxon>
        <taxon>Pseudomonadati</taxon>
        <taxon>Bacteroidota</taxon>
        <taxon>Cytophagia</taxon>
        <taxon>Cytophagales</taxon>
        <taxon>Spirosomataceae</taxon>
        <taxon>Dyadobacter</taxon>
    </lineage>
</organism>
<gene>
    <name evidence="2" type="ORF">FHS68_003000</name>
</gene>
<dbReference type="Proteomes" id="UP001179181">
    <property type="component" value="Unassembled WGS sequence"/>
</dbReference>
<dbReference type="PANTHER" id="PTHR43162:SF1">
    <property type="entry name" value="PRESTALK A DIFFERENTIATION PROTEIN A"/>
    <property type="match status" value="1"/>
</dbReference>
<name>A0ABX0UMY9_9BACT</name>
<dbReference type="Gene3D" id="3.40.50.720">
    <property type="entry name" value="NAD(P)-binding Rossmann-like Domain"/>
    <property type="match status" value="1"/>
</dbReference>
<feature type="domain" description="NAD(P)-binding" evidence="1">
    <location>
        <begin position="7"/>
        <end position="113"/>
    </location>
</feature>
<dbReference type="InterPro" id="IPR051604">
    <property type="entry name" value="Ergot_Alk_Oxidoreductase"/>
</dbReference>
<evidence type="ECO:0000313" key="3">
    <source>
        <dbReference type="Proteomes" id="UP001179181"/>
    </source>
</evidence>
<dbReference type="Pfam" id="PF13460">
    <property type="entry name" value="NAD_binding_10"/>
    <property type="match status" value="1"/>
</dbReference>
<dbReference type="InterPro" id="IPR016040">
    <property type="entry name" value="NAD(P)-bd_dom"/>
</dbReference>
<keyword evidence="3" id="KW-1185">Reference proteome</keyword>
<evidence type="ECO:0000313" key="2">
    <source>
        <dbReference type="EMBL" id="NIJ53818.1"/>
    </source>
</evidence>